<comment type="caution">
    <text evidence="6">The sequence shown here is derived from an EMBL/GenBank/DDBJ whole genome shotgun (WGS) entry which is preliminary data.</text>
</comment>
<evidence type="ECO:0000256" key="3">
    <source>
        <dbReference type="ARBA" id="ARBA00022827"/>
    </source>
</evidence>
<keyword evidence="2" id="KW-0285">Flavoprotein</keyword>
<dbReference type="EMBL" id="JBHEZX010000007">
    <property type="protein sequence ID" value="MFC1411189.1"/>
    <property type="molecule type" value="Genomic_DNA"/>
</dbReference>
<keyword evidence="4" id="KW-0560">Oxidoreductase</keyword>
<name>A0ABV6VBT9_9ACTN</name>
<evidence type="ECO:0000256" key="4">
    <source>
        <dbReference type="ARBA" id="ARBA00023002"/>
    </source>
</evidence>
<evidence type="ECO:0000313" key="6">
    <source>
        <dbReference type="EMBL" id="MFC1411189.1"/>
    </source>
</evidence>
<proteinExistence type="inferred from homology"/>
<dbReference type="SUPFAM" id="SSF51905">
    <property type="entry name" value="FAD/NAD(P)-binding domain"/>
    <property type="match status" value="1"/>
</dbReference>
<accession>A0ABV6VBT9</accession>
<evidence type="ECO:0000259" key="5">
    <source>
        <dbReference type="Pfam" id="PF07992"/>
    </source>
</evidence>
<organism evidence="6 9">
    <name type="scientific">Streptacidiphilus alkalitolerans</name>
    <dbReference type="NCBI Taxonomy" id="3342712"/>
    <lineage>
        <taxon>Bacteria</taxon>
        <taxon>Bacillati</taxon>
        <taxon>Actinomycetota</taxon>
        <taxon>Actinomycetes</taxon>
        <taxon>Kitasatosporales</taxon>
        <taxon>Streptomycetaceae</taxon>
        <taxon>Streptacidiphilus</taxon>
    </lineage>
</organism>
<dbReference type="PANTHER" id="PTHR43735:SF3">
    <property type="entry name" value="FERROPTOSIS SUPPRESSOR PROTEIN 1"/>
    <property type="match status" value="1"/>
</dbReference>
<evidence type="ECO:0000256" key="2">
    <source>
        <dbReference type="ARBA" id="ARBA00022630"/>
    </source>
</evidence>
<comment type="similarity">
    <text evidence="1">Belongs to the FAD-dependent oxidoreductase family.</text>
</comment>
<keyword evidence="9" id="KW-1185">Reference proteome</keyword>
<dbReference type="Proteomes" id="UP001592530">
    <property type="component" value="Unassembled WGS sequence"/>
</dbReference>
<dbReference type="Gene3D" id="3.50.50.100">
    <property type="match status" value="1"/>
</dbReference>
<dbReference type="EMBL" id="JBHEZY010000013">
    <property type="protein sequence ID" value="MFC1434512.1"/>
    <property type="molecule type" value="Genomic_DNA"/>
</dbReference>
<gene>
    <name evidence="7" type="ORF">ACEZDB_28120</name>
    <name evidence="6" type="ORF">ACEZDG_18160</name>
</gene>
<sequence length="363" mass="37754">MNSTVVVVGGGYGGATVAKALDDVAEVILVEKRDAFVHNVASLRAVGDPAWADRMFLPYEGLLARGRVVRGHAELVEPGVVTLASGERVEADFVVLATGSDYPFPAKVGDLDTAGAKARLTETRAALDAADSVLLLGAGPVGLEFAGEIRAAWPDKKITIVDPFEEILSTMPAEMGAEAKRQLAELGVELLLGTSLLEPPVSEAGQVKPFTVALTSGAEVSADIWFRCYGAAPVTDYLAGGSLAGNRLPSGLVDVGDTLQLVGQERVFALGDITGIDEPKKAKAAEDHAQLIAANIRTLIEGGTELATYQVGGPMMALSIGPTGGVGYTPAHGLLGAEMTARAKSADLRTTFYEELFGVTHLD</sequence>
<dbReference type="PRINTS" id="PR00368">
    <property type="entry name" value="FADPNR"/>
</dbReference>
<dbReference type="InterPro" id="IPR023753">
    <property type="entry name" value="FAD/NAD-binding_dom"/>
</dbReference>
<evidence type="ECO:0000256" key="1">
    <source>
        <dbReference type="ARBA" id="ARBA00006442"/>
    </source>
</evidence>
<evidence type="ECO:0000313" key="7">
    <source>
        <dbReference type="EMBL" id="MFC1434512.1"/>
    </source>
</evidence>
<dbReference type="Proteomes" id="UP001592582">
    <property type="component" value="Unassembled WGS sequence"/>
</dbReference>
<dbReference type="InterPro" id="IPR036188">
    <property type="entry name" value="FAD/NAD-bd_sf"/>
</dbReference>
<dbReference type="RefSeq" id="WP_380510337.1">
    <property type="nucleotide sequence ID" value="NZ_JBHEZX010000007.1"/>
</dbReference>
<reference evidence="8 9" key="1">
    <citation type="submission" date="2024-09" db="EMBL/GenBank/DDBJ databases">
        <authorList>
            <person name="Lee S.D."/>
        </authorList>
    </citation>
    <scope>NUCLEOTIDE SEQUENCE [LARGE SCALE GENOMIC DNA]</scope>
    <source>
        <strain evidence="6 9">N1-1</strain>
        <strain evidence="7 8">N1-3</strain>
    </source>
</reference>
<keyword evidence="3" id="KW-0274">FAD</keyword>
<protein>
    <submittedName>
        <fullName evidence="6">FAD-dependent oxidoreductase</fullName>
    </submittedName>
</protein>
<feature type="domain" description="FAD/NAD(P)-binding" evidence="5">
    <location>
        <begin position="4"/>
        <end position="289"/>
    </location>
</feature>
<dbReference type="Pfam" id="PF07992">
    <property type="entry name" value="Pyr_redox_2"/>
    <property type="match status" value="1"/>
</dbReference>
<evidence type="ECO:0000313" key="8">
    <source>
        <dbReference type="Proteomes" id="UP001592530"/>
    </source>
</evidence>
<dbReference type="PANTHER" id="PTHR43735">
    <property type="entry name" value="APOPTOSIS-INDUCING FACTOR 1"/>
    <property type="match status" value="1"/>
</dbReference>
<evidence type="ECO:0000313" key="9">
    <source>
        <dbReference type="Proteomes" id="UP001592582"/>
    </source>
</evidence>